<comment type="caution">
    <text evidence="10">The sequence shown here is derived from an EMBL/GenBank/DDBJ whole genome shotgun (WGS) entry which is preliminary data.</text>
</comment>
<dbReference type="SUPFAM" id="SSF51126">
    <property type="entry name" value="Pectin lyase-like"/>
    <property type="match status" value="2"/>
</dbReference>
<evidence type="ECO:0000313" key="10">
    <source>
        <dbReference type="EMBL" id="KAF4041879.1"/>
    </source>
</evidence>
<keyword evidence="3 10" id="KW-0456">Lyase</keyword>
<feature type="signal peptide" evidence="8">
    <location>
        <begin position="1"/>
        <end position="22"/>
    </location>
</feature>
<accession>A0A833TFA2</accession>
<evidence type="ECO:0000256" key="2">
    <source>
        <dbReference type="ARBA" id="ARBA00023180"/>
    </source>
</evidence>
<comment type="catalytic activity">
    <reaction evidence="4">
        <text>Eliminative cleavage of (1-&gt;4)-alpha-D-galacturonan methyl ester to give oligosaccharides with 4-deoxy-6-O-methyl-alpha-D-galact-4-enuronosyl groups at their non-reducing ends.</text>
        <dbReference type="EC" id="4.2.2.10"/>
    </reaction>
</comment>
<evidence type="ECO:0000256" key="6">
    <source>
        <dbReference type="ARBA" id="ARBA00039082"/>
    </source>
</evidence>
<dbReference type="InterPro" id="IPR006626">
    <property type="entry name" value="PbH1"/>
</dbReference>
<feature type="region of interest" description="Disordered" evidence="7">
    <location>
        <begin position="893"/>
        <end position="957"/>
    </location>
</feature>
<dbReference type="EC" id="4.2.2.10" evidence="6"/>
<feature type="compositionally biased region" description="Low complexity" evidence="7">
    <location>
        <begin position="425"/>
        <end position="443"/>
    </location>
</feature>
<evidence type="ECO:0000256" key="1">
    <source>
        <dbReference type="ARBA" id="ARBA00023157"/>
    </source>
</evidence>
<proteinExistence type="predicted"/>
<keyword evidence="11" id="KW-1185">Reference proteome</keyword>
<name>A0A833TFA2_PHYIN</name>
<dbReference type="SMART" id="SM00656">
    <property type="entry name" value="Amb_all"/>
    <property type="match status" value="2"/>
</dbReference>
<dbReference type="InterPro" id="IPR002022">
    <property type="entry name" value="Pec_lyase"/>
</dbReference>
<evidence type="ECO:0000256" key="5">
    <source>
        <dbReference type="ARBA" id="ARBA00037631"/>
    </source>
</evidence>
<sequence>MARRFLGTVLAVVLAQLELAAAASIVTGTAPGFAAGTTGGGDAKPVYPTTIKELTTYLSDTEPRVVVLNKEFTFIDTEGSTTESGCRPTNNEQCLAKNNGFKGQDAILMNGDTAMQQTGGCDSGGKSIDVTFDNAAKTPLVVASDKTLVGEGTKGVLNGKGIIITGSNVIVQNIHITNLNPHLVWGGDGITVRGEGNVAPKGVWIDHVKVSSVGRQMVVINFSGATGVTISNSDFDGNTKFSASCDGHHYWGFLILGKKTELSLVGNYIHHTSGRSPKIGGHDGEISVVHAANNFFFENSGHAFDVATGGYVLAEGNYFASVKTPNMDDPTGNFMVPTAAGDCKATIGRDCVLNVLKDSGVLKRYSQDKVGPQLTDVKKQVTTYKTTAATQLSEASGNFGVGELGGDVTQMSASSGTEAPKTDTKTTPTKTPATTKSPSTKAPVETKSPTTQGSDVGEPTTQGSSATDIAETKAPEPIAPSTTKAPTSTNVPVPTPTDTPNQAQEPATSSGGSTNASVPGFGAGTTGGGNAKPVYPKTIKELATYLSDAEPQVIVLTQEFKFINSEGSTKESGCRPTNNQRCVAKNNGYKGQDAILMKGDTTMQQTGGCDSGAKSIQVTYDNAAKTPLPVASDKTLVGEGTKGVLNGKGLRIEGSNVIIQNIHITNLNPHLVWGGDAISIGGSGQAPKNIWIDHVKISSVGRQMIVVHFSGATEVTISNSDFDGNTKFSASCDGHHYWGFLLYGKTTQISLVGNYIHTMSGRGPKIGGAEGDNVVVHAANNYFEDNTGHAFDIAAGAYVLAEGNYFSSVKTPNLDDPAGHFFVPARESDCKTAIGRACKLNVLTGSGKLTSYSARTALGEVSKYPKQIGGYAITEASKLLMASGNFGVGALTSSVPSTENKQDVPAKNAEGHNEDDTKQGDTAAQTSVETDSSANEVSLVAADSDVTQGAVQSNEARSIGTCKRKLRKRYLTDAVK</sequence>
<evidence type="ECO:0000256" key="8">
    <source>
        <dbReference type="SAM" id="SignalP"/>
    </source>
</evidence>
<feature type="compositionally biased region" description="Polar residues" evidence="7">
    <location>
        <begin position="945"/>
        <end position="956"/>
    </location>
</feature>
<feature type="compositionally biased region" description="Basic and acidic residues" evidence="7">
    <location>
        <begin position="900"/>
        <end position="919"/>
    </location>
</feature>
<dbReference type="PANTHER" id="PTHR31683">
    <property type="entry name" value="PECTATE LYASE 18-RELATED"/>
    <property type="match status" value="1"/>
</dbReference>
<dbReference type="Gene3D" id="2.160.20.10">
    <property type="entry name" value="Single-stranded right-handed beta-helix, Pectin lyase-like"/>
    <property type="match status" value="2"/>
</dbReference>
<evidence type="ECO:0000259" key="9">
    <source>
        <dbReference type="SMART" id="SM00656"/>
    </source>
</evidence>
<dbReference type="GO" id="GO:0030570">
    <property type="term" value="F:pectate lyase activity"/>
    <property type="evidence" value="ECO:0007669"/>
    <property type="project" value="InterPro"/>
</dbReference>
<gene>
    <name evidence="10" type="ORF">GN244_ATG05915</name>
</gene>
<evidence type="ECO:0000256" key="4">
    <source>
        <dbReference type="ARBA" id="ARBA00036818"/>
    </source>
</evidence>
<organism evidence="10 11">
    <name type="scientific">Phytophthora infestans</name>
    <name type="common">Potato late blight agent</name>
    <name type="synonym">Botrytis infestans</name>
    <dbReference type="NCBI Taxonomy" id="4787"/>
    <lineage>
        <taxon>Eukaryota</taxon>
        <taxon>Sar</taxon>
        <taxon>Stramenopiles</taxon>
        <taxon>Oomycota</taxon>
        <taxon>Peronosporomycetes</taxon>
        <taxon>Peronosporales</taxon>
        <taxon>Peronosporaceae</taxon>
        <taxon>Phytophthora</taxon>
    </lineage>
</organism>
<dbReference type="SMART" id="SM00710">
    <property type="entry name" value="PbH1"/>
    <property type="match status" value="5"/>
</dbReference>
<feature type="region of interest" description="Disordered" evidence="7">
    <location>
        <begin position="397"/>
        <end position="532"/>
    </location>
</feature>
<feature type="compositionally biased region" description="Gly residues" evidence="7">
    <location>
        <begin position="521"/>
        <end position="530"/>
    </location>
</feature>
<feature type="chain" id="PRO_5032389969" description="pectin lyase" evidence="8">
    <location>
        <begin position="23"/>
        <end position="976"/>
    </location>
</feature>
<dbReference type="Proteomes" id="UP000602510">
    <property type="component" value="Unassembled WGS sequence"/>
</dbReference>
<feature type="compositionally biased region" description="Polar residues" evidence="7">
    <location>
        <begin position="920"/>
        <end position="936"/>
    </location>
</feature>
<dbReference type="InterPro" id="IPR045032">
    <property type="entry name" value="PEL"/>
</dbReference>
<dbReference type="AlphaFoldDB" id="A0A833TFA2"/>
<evidence type="ECO:0000256" key="7">
    <source>
        <dbReference type="SAM" id="MobiDB-lite"/>
    </source>
</evidence>
<feature type="domain" description="Pectate lyase" evidence="9">
    <location>
        <begin position="598"/>
        <end position="812"/>
    </location>
</feature>
<feature type="domain" description="Pectate lyase" evidence="9">
    <location>
        <begin position="110"/>
        <end position="325"/>
    </location>
</feature>
<feature type="compositionally biased region" description="Polar residues" evidence="7">
    <location>
        <begin position="502"/>
        <end position="517"/>
    </location>
</feature>
<reference evidence="10" key="1">
    <citation type="submission" date="2020-04" db="EMBL/GenBank/DDBJ databases">
        <title>Hybrid Assembly of Korean Phytophthora infestans isolates.</title>
        <authorList>
            <person name="Prokchorchik M."/>
            <person name="Lee Y."/>
            <person name="Seo J."/>
            <person name="Cho J.-H."/>
            <person name="Park Y.-E."/>
            <person name="Jang D.-C."/>
            <person name="Im J.-S."/>
            <person name="Choi J.-G."/>
            <person name="Park H.-J."/>
            <person name="Lee G.-B."/>
            <person name="Lee Y.-G."/>
            <person name="Hong S.-Y."/>
            <person name="Cho K."/>
            <person name="Sohn K.H."/>
        </authorList>
    </citation>
    <scope>NUCLEOTIDE SEQUENCE</scope>
    <source>
        <strain evidence="10">KR_1_A1</strain>
    </source>
</reference>
<feature type="compositionally biased region" description="Polar residues" evidence="7">
    <location>
        <begin position="447"/>
        <end position="467"/>
    </location>
</feature>
<dbReference type="InterPro" id="IPR012334">
    <property type="entry name" value="Pectin_lyas_fold"/>
</dbReference>
<keyword evidence="2" id="KW-0325">Glycoprotein</keyword>
<dbReference type="EMBL" id="WSZM01000111">
    <property type="protein sequence ID" value="KAF4041879.1"/>
    <property type="molecule type" value="Genomic_DNA"/>
</dbReference>
<dbReference type="GO" id="GO:0047490">
    <property type="term" value="F:pectin lyase activity"/>
    <property type="evidence" value="ECO:0007669"/>
    <property type="project" value="UniProtKB-EC"/>
</dbReference>
<evidence type="ECO:0000313" key="11">
    <source>
        <dbReference type="Proteomes" id="UP000602510"/>
    </source>
</evidence>
<evidence type="ECO:0000256" key="3">
    <source>
        <dbReference type="ARBA" id="ARBA00023239"/>
    </source>
</evidence>
<keyword evidence="1" id="KW-1015">Disulfide bond</keyword>
<dbReference type="Pfam" id="PF00544">
    <property type="entry name" value="Pectate_lyase_4"/>
    <property type="match status" value="2"/>
</dbReference>
<keyword evidence="8" id="KW-0732">Signal</keyword>
<comment type="function">
    <text evidence="5">Pectinolytic enzymes consist of four classes of enzymes: pectin lyase, polygalacturonase, pectin methylesterase and rhamnogalacturonase. Among pectinolytic enzymes, pectin lyase is the most important in depolymerization of pectin, since it cleaves internal glycosidic bonds of highly methylated pectins.</text>
</comment>
<protein>
    <recommendedName>
        <fullName evidence="6">pectin lyase</fullName>
        <ecNumber evidence="6">4.2.2.10</ecNumber>
    </recommendedName>
</protein>
<dbReference type="InterPro" id="IPR011050">
    <property type="entry name" value="Pectin_lyase_fold/virulence"/>
</dbReference>
<dbReference type="PANTHER" id="PTHR31683:SF67">
    <property type="entry name" value="PECTIN LYASE F-RELATED"/>
    <property type="match status" value="1"/>
</dbReference>
<feature type="compositionally biased region" description="Low complexity" evidence="7">
    <location>
        <begin position="486"/>
        <end position="501"/>
    </location>
</feature>